<evidence type="ECO:0000313" key="2">
    <source>
        <dbReference type="Proteomes" id="UP000270342"/>
    </source>
</evidence>
<keyword evidence="2" id="KW-1185">Reference proteome</keyword>
<comment type="caution">
    <text evidence="1">The sequence shown here is derived from an EMBL/GenBank/DDBJ whole genome shotgun (WGS) entry which is preliminary data.</text>
</comment>
<sequence>MRAHVGYARVADAHVADAHVADAHVAYAHRHIRRARLRSVATGGPLAAAVRAMRRAPRISWRAPRKCA</sequence>
<protein>
    <submittedName>
        <fullName evidence="1">Uncharacterized protein</fullName>
    </submittedName>
</protein>
<proteinExistence type="predicted"/>
<gene>
    <name evidence="1" type="ORF">D7S86_22120</name>
</gene>
<reference evidence="1 2" key="1">
    <citation type="submission" date="2018-10" db="EMBL/GenBank/DDBJ databases">
        <title>Robbsia sp. DHC34, isolated from soil.</title>
        <authorList>
            <person name="Gao Z.-H."/>
            <person name="Qiu L.-H."/>
        </authorList>
    </citation>
    <scope>NUCLEOTIDE SEQUENCE [LARGE SCALE GENOMIC DNA]</scope>
    <source>
        <strain evidence="1 2">DHC34</strain>
    </source>
</reference>
<evidence type="ECO:0000313" key="1">
    <source>
        <dbReference type="EMBL" id="RKP48695.1"/>
    </source>
</evidence>
<dbReference type="AlphaFoldDB" id="A0A494XD60"/>
<dbReference type="Proteomes" id="UP000270342">
    <property type="component" value="Unassembled WGS sequence"/>
</dbReference>
<dbReference type="EMBL" id="RBZU01000011">
    <property type="protein sequence ID" value="RKP48695.1"/>
    <property type="molecule type" value="Genomic_DNA"/>
</dbReference>
<organism evidence="1 2">
    <name type="scientific">Pararobbsia silviterrae</name>
    <dbReference type="NCBI Taxonomy" id="1792498"/>
    <lineage>
        <taxon>Bacteria</taxon>
        <taxon>Pseudomonadati</taxon>
        <taxon>Pseudomonadota</taxon>
        <taxon>Betaproteobacteria</taxon>
        <taxon>Burkholderiales</taxon>
        <taxon>Burkholderiaceae</taxon>
        <taxon>Pararobbsia</taxon>
    </lineage>
</organism>
<accession>A0A494XD60</accession>
<name>A0A494XD60_9BURK</name>